<organism evidence="3 4">
    <name type="scientific">Zoogloea dura</name>
    <dbReference type="NCBI Taxonomy" id="2728840"/>
    <lineage>
        <taxon>Bacteria</taxon>
        <taxon>Pseudomonadati</taxon>
        <taxon>Pseudomonadota</taxon>
        <taxon>Betaproteobacteria</taxon>
        <taxon>Rhodocyclales</taxon>
        <taxon>Zoogloeaceae</taxon>
        <taxon>Zoogloea</taxon>
    </lineage>
</organism>
<dbReference type="Gene3D" id="2.20.200.10">
    <property type="entry name" value="Outer membrane efflux proteins (OEP)"/>
    <property type="match status" value="1"/>
</dbReference>
<dbReference type="InterPro" id="IPR010131">
    <property type="entry name" value="MdtP/NodT-like"/>
</dbReference>
<evidence type="ECO:0000313" key="4">
    <source>
        <dbReference type="Proteomes" id="UP000580043"/>
    </source>
</evidence>
<dbReference type="Gene3D" id="1.20.1600.10">
    <property type="entry name" value="Outer membrane efflux proteins (OEP)"/>
    <property type="match status" value="1"/>
</dbReference>
<keyword evidence="2" id="KW-0812">Transmembrane</keyword>
<name>A0A848G4I9_9RHOO</name>
<reference evidence="3 4" key="1">
    <citation type="submission" date="2020-04" db="EMBL/GenBank/DDBJ databases">
        <title>Zoogloea sp. G-4-1-14 isolated from soil.</title>
        <authorList>
            <person name="Dahal R.H."/>
        </authorList>
    </citation>
    <scope>NUCLEOTIDE SEQUENCE [LARGE SCALE GENOMIC DNA]</scope>
    <source>
        <strain evidence="3 4">G-4-1-14</strain>
    </source>
</reference>
<dbReference type="EMBL" id="JABBGA010000006">
    <property type="protein sequence ID" value="NML26149.1"/>
    <property type="molecule type" value="Genomic_DNA"/>
</dbReference>
<gene>
    <name evidence="3" type="ORF">HHL15_10380</name>
</gene>
<proteinExistence type="inferred from homology"/>
<keyword evidence="2" id="KW-0472">Membrane</keyword>
<evidence type="ECO:0000256" key="1">
    <source>
        <dbReference type="ARBA" id="ARBA00007613"/>
    </source>
</evidence>
<keyword evidence="2" id="KW-0564">Palmitate</keyword>
<dbReference type="SUPFAM" id="SSF56954">
    <property type="entry name" value="Outer membrane efflux proteins (OEP)"/>
    <property type="match status" value="1"/>
</dbReference>
<dbReference type="PANTHER" id="PTHR30203">
    <property type="entry name" value="OUTER MEMBRANE CATION EFFLUX PROTEIN"/>
    <property type="match status" value="1"/>
</dbReference>
<dbReference type="GO" id="GO:0005886">
    <property type="term" value="C:plasma membrane"/>
    <property type="evidence" value="ECO:0007669"/>
    <property type="project" value="UniProtKB-SubCell"/>
</dbReference>
<sequence length="489" mass="51703">MDGISAHCPARLASAAPLSPASLRARQAAGRSRIRLPALALLGLLCAACATPPRAPARPEAPSLAAHWRNAPPDRDADAPVAAWWAGFGDPGLGHMVNLALRDSPDMAMAVARLRQAEAQARQAHAGLFPSLDARVDAAQARSALTEGGTETYTSRSLGLQTQYELDLWRRLSSLSEAAAATAKASAFDRDAVALSLSAATATAWLDTSVLQARAVLADESLERARRILRLVTARRDAGAASPLDVARQQTLTSAQERLAAELRQRTEETRTRLAVLTGRTPGELDLTLPDPAGLMPPAIHQGLPAGLLTRRPDIARAEAQLAAANANVAAARAAMLPRVSLSASLTSTFAPVSAPLYSLAGGLLAPIFDAGRLEARREETMAVREALLASYRSTILNAVGEVERSMATLAGIEAQHTAQTRELEAAQLSMRLAEARYRAGAENLQALLDAQRSTFTALDIRLQLHQARLQGSVDLYKALGGGWQATSP</sequence>
<keyword evidence="4" id="KW-1185">Reference proteome</keyword>
<comment type="caution">
    <text evidence="3">The sequence shown here is derived from an EMBL/GenBank/DDBJ whole genome shotgun (WGS) entry which is preliminary data.</text>
</comment>
<dbReference type="RefSeq" id="WP_169145684.1">
    <property type="nucleotide sequence ID" value="NZ_JABBGA010000006.1"/>
</dbReference>
<dbReference type="InterPro" id="IPR003423">
    <property type="entry name" value="OMP_efflux"/>
</dbReference>
<evidence type="ECO:0000313" key="3">
    <source>
        <dbReference type="EMBL" id="NML26149.1"/>
    </source>
</evidence>
<protein>
    <submittedName>
        <fullName evidence="3">Efflux transporter outer membrane subunit</fullName>
    </submittedName>
</protein>
<evidence type="ECO:0000256" key="2">
    <source>
        <dbReference type="RuleBase" id="RU362097"/>
    </source>
</evidence>
<comment type="subcellular location">
    <subcellularLocation>
        <location evidence="2">Cell membrane</location>
        <topology evidence="2">Lipid-anchor</topology>
    </subcellularLocation>
</comment>
<keyword evidence="2" id="KW-0449">Lipoprotein</keyword>
<keyword evidence="2" id="KW-1134">Transmembrane beta strand</keyword>
<dbReference type="Proteomes" id="UP000580043">
    <property type="component" value="Unassembled WGS sequence"/>
</dbReference>
<dbReference type="PANTHER" id="PTHR30203:SF33">
    <property type="entry name" value="BLR4455 PROTEIN"/>
    <property type="match status" value="1"/>
</dbReference>
<accession>A0A848G4I9</accession>
<comment type="similarity">
    <text evidence="1 2">Belongs to the outer membrane factor (OMF) (TC 1.B.17) family.</text>
</comment>
<dbReference type="Pfam" id="PF02321">
    <property type="entry name" value="OEP"/>
    <property type="match status" value="2"/>
</dbReference>
<dbReference type="AlphaFoldDB" id="A0A848G4I9"/>
<dbReference type="NCBIfam" id="TIGR01845">
    <property type="entry name" value="outer_NodT"/>
    <property type="match status" value="1"/>
</dbReference>
<dbReference type="GO" id="GO:0015562">
    <property type="term" value="F:efflux transmembrane transporter activity"/>
    <property type="evidence" value="ECO:0007669"/>
    <property type="project" value="InterPro"/>
</dbReference>